<dbReference type="PROSITE" id="PS51346">
    <property type="entry name" value="PROKAR_ZN_DEPEND_PLPC_2"/>
    <property type="match status" value="1"/>
</dbReference>
<evidence type="ECO:0000256" key="6">
    <source>
        <dbReference type="ARBA" id="ARBA00022801"/>
    </source>
</evidence>
<dbReference type="GO" id="GO:0008270">
    <property type="term" value="F:zinc ion binding"/>
    <property type="evidence" value="ECO:0007669"/>
    <property type="project" value="InterPro"/>
</dbReference>
<dbReference type="SUPFAM" id="SSF48537">
    <property type="entry name" value="Phospholipase C/P1 nuclease"/>
    <property type="match status" value="1"/>
</dbReference>
<gene>
    <name evidence="10" type="ORF">C1I91_21930</name>
</gene>
<evidence type="ECO:0000256" key="3">
    <source>
        <dbReference type="ARBA" id="ARBA00022525"/>
    </source>
</evidence>
<keyword evidence="5" id="KW-0732">Signal</keyword>
<protein>
    <recommendedName>
        <fullName evidence="2">Phospholipase C</fullName>
        <ecNumber evidence="1">3.1.4.3</ecNumber>
    </recommendedName>
    <alternativeName>
        <fullName evidence="8">Phosphatidylcholine cholinephosphohydrolase</fullName>
    </alternativeName>
</protein>
<dbReference type="EMBL" id="CP025746">
    <property type="protein sequence ID" value="QAA34069.1"/>
    <property type="molecule type" value="Genomic_DNA"/>
</dbReference>
<dbReference type="Proteomes" id="UP000286268">
    <property type="component" value="Chromosome"/>
</dbReference>
<dbReference type="CDD" id="cd11009">
    <property type="entry name" value="Zn_dep_PLPC"/>
    <property type="match status" value="1"/>
</dbReference>
<dbReference type="RefSeq" id="WP_128214791.1">
    <property type="nucleotide sequence ID" value="NZ_CP025746.1"/>
</dbReference>
<keyword evidence="11" id="KW-1185">Reference proteome</keyword>
<evidence type="ECO:0000313" key="10">
    <source>
        <dbReference type="EMBL" id="QAA34069.1"/>
    </source>
</evidence>
<evidence type="ECO:0000256" key="1">
    <source>
        <dbReference type="ARBA" id="ARBA00012018"/>
    </source>
</evidence>
<evidence type="ECO:0000259" key="9">
    <source>
        <dbReference type="PROSITE" id="PS51346"/>
    </source>
</evidence>
<dbReference type="EC" id="3.1.4.3" evidence="1"/>
<dbReference type="Pfam" id="PF00882">
    <property type="entry name" value="Zn_dep_PLPC"/>
    <property type="match status" value="1"/>
</dbReference>
<dbReference type="SMART" id="SM00770">
    <property type="entry name" value="Zn_dep_PLPC"/>
    <property type="match status" value="1"/>
</dbReference>
<proteinExistence type="predicted"/>
<keyword evidence="3" id="KW-0964">Secreted</keyword>
<evidence type="ECO:0000256" key="8">
    <source>
        <dbReference type="ARBA" id="ARBA00031285"/>
    </source>
</evidence>
<evidence type="ECO:0000256" key="5">
    <source>
        <dbReference type="ARBA" id="ARBA00022729"/>
    </source>
</evidence>
<evidence type="ECO:0000256" key="4">
    <source>
        <dbReference type="ARBA" id="ARBA00022723"/>
    </source>
</evidence>
<keyword evidence="4" id="KW-0479">Metal-binding</keyword>
<dbReference type="KEGG" id="cmah:C1I91_21930"/>
<keyword evidence="6" id="KW-0378">Hydrolase</keyword>
<accession>A0A3R5QW73</accession>
<sequence length="241" mass="28837">MRRQMERTYGRMARGVMVAVNPVKKMAVKTHCVVHKYINIQAVEILKNDGYDDAYMFYKKHIKHLNDGVTWADQDFKSTNHFYHYKLERGLYGFSNALVECQKYYEESIRLIKNGEEHKGVFFLGASAHLIQDMTVPHHVNNRLLKSHRKFELWIIDRLFKQYNFSIMAGTKRYNSVEEFIKNNAKFANSVHHKYMEIEDREQRYYKVSKEILREAQITTAGYLLFYYDTVIMNYDKEKDL</sequence>
<evidence type="ECO:0000256" key="2">
    <source>
        <dbReference type="ARBA" id="ARBA00018391"/>
    </source>
</evidence>
<organism evidence="10 11">
    <name type="scientific">Clostridium manihotivorum</name>
    <dbReference type="NCBI Taxonomy" id="2320868"/>
    <lineage>
        <taxon>Bacteria</taxon>
        <taxon>Bacillati</taxon>
        <taxon>Bacillota</taxon>
        <taxon>Clostridia</taxon>
        <taxon>Eubacteriales</taxon>
        <taxon>Clostridiaceae</taxon>
        <taxon>Clostridium</taxon>
    </lineage>
</organism>
<name>A0A3R5QW73_9CLOT</name>
<evidence type="ECO:0000256" key="7">
    <source>
        <dbReference type="ARBA" id="ARBA00022833"/>
    </source>
</evidence>
<evidence type="ECO:0000313" key="11">
    <source>
        <dbReference type="Proteomes" id="UP000286268"/>
    </source>
</evidence>
<dbReference type="InterPro" id="IPR029002">
    <property type="entry name" value="PLPC/GPLD1"/>
</dbReference>
<dbReference type="AlphaFoldDB" id="A0A3R5QW73"/>
<reference evidence="10 11" key="1">
    <citation type="submission" date="2018-01" db="EMBL/GenBank/DDBJ databases">
        <title>Genome Sequencing and Assembly of Anaerobacter polyendosporus strain CT4.</title>
        <authorList>
            <person name="Tachaapaikoon C."/>
            <person name="Sutheeworapong S."/>
            <person name="Jenjaroenpun P."/>
            <person name="Wongsurawat T."/>
            <person name="Nookeaw I."/>
            <person name="Cheawchanlertfa P."/>
            <person name="Kosugi A."/>
            <person name="Cheevadhanarak S."/>
            <person name="Ratanakhanokchai K."/>
        </authorList>
    </citation>
    <scope>NUCLEOTIDE SEQUENCE [LARGE SCALE GENOMIC DNA]</scope>
    <source>
        <strain evidence="10 11">CT4</strain>
    </source>
</reference>
<dbReference type="Gene3D" id="1.10.575.10">
    <property type="entry name" value="P1 Nuclease"/>
    <property type="match status" value="1"/>
</dbReference>
<dbReference type="InterPro" id="IPR008947">
    <property type="entry name" value="PLipase_C/P1_nuclease_dom_sf"/>
</dbReference>
<dbReference type="GO" id="GO:0034480">
    <property type="term" value="F:phosphatidylcholine phospholipase C activity"/>
    <property type="evidence" value="ECO:0007669"/>
    <property type="project" value="UniProtKB-EC"/>
</dbReference>
<dbReference type="InterPro" id="IPR001531">
    <property type="entry name" value="Zn_PLipaseC"/>
</dbReference>
<keyword evidence="7" id="KW-0862">Zinc</keyword>
<dbReference type="OrthoDB" id="1677163at2"/>
<feature type="domain" description="Zn-dependent PLC" evidence="9">
    <location>
        <begin position="22"/>
        <end position="238"/>
    </location>
</feature>